<dbReference type="GO" id="GO:0034728">
    <property type="term" value="P:nucleosome organization"/>
    <property type="evidence" value="ECO:0007669"/>
    <property type="project" value="TreeGrafter"/>
</dbReference>
<dbReference type="GO" id="GO:0003677">
    <property type="term" value="F:DNA binding"/>
    <property type="evidence" value="ECO:0007669"/>
    <property type="project" value="TreeGrafter"/>
</dbReference>
<comment type="caution">
    <text evidence="5">The sequence shown here is derived from an EMBL/GenBank/DDBJ whole genome shotgun (WGS) entry which is preliminary data.</text>
</comment>
<feature type="region of interest" description="Disordered" evidence="3">
    <location>
        <begin position="212"/>
        <end position="233"/>
    </location>
</feature>
<proteinExistence type="predicted"/>
<dbReference type="PROSITE" id="PS51194">
    <property type="entry name" value="HELICASE_CTER"/>
    <property type="match status" value="1"/>
</dbReference>
<reference evidence="5 6" key="1">
    <citation type="submission" date="2024-01" db="EMBL/GenBank/DDBJ databases">
        <title>The genomes of 5 underutilized Papilionoideae crops provide insights into root nodulation and disease resistanc.</title>
        <authorList>
            <person name="Yuan L."/>
        </authorList>
    </citation>
    <scope>NUCLEOTIDE SEQUENCE [LARGE SCALE GENOMIC DNA]</scope>
    <source>
        <strain evidence="5">ZHUSHIDOU_FW_LH</strain>
        <tissue evidence="5">Leaf</tissue>
    </source>
</reference>
<dbReference type="InterPro" id="IPR001650">
    <property type="entry name" value="Helicase_C-like"/>
</dbReference>
<organism evidence="5 6">
    <name type="scientific">Crotalaria pallida</name>
    <name type="common">Smooth rattlebox</name>
    <name type="synonym">Crotalaria striata</name>
    <dbReference type="NCBI Taxonomy" id="3830"/>
    <lineage>
        <taxon>Eukaryota</taxon>
        <taxon>Viridiplantae</taxon>
        <taxon>Streptophyta</taxon>
        <taxon>Embryophyta</taxon>
        <taxon>Tracheophyta</taxon>
        <taxon>Spermatophyta</taxon>
        <taxon>Magnoliopsida</taxon>
        <taxon>eudicotyledons</taxon>
        <taxon>Gunneridae</taxon>
        <taxon>Pentapetalae</taxon>
        <taxon>rosids</taxon>
        <taxon>fabids</taxon>
        <taxon>Fabales</taxon>
        <taxon>Fabaceae</taxon>
        <taxon>Papilionoideae</taxon>
        <taxon>50 kb inversion clade</taxon>
        <taxon>genistoids sensu lato</taxon>
        <taxon>core genistoids</taxon>
        <taxon>Crotalarieae</taxon>
        <taxon>Crotalaria</taxon>
    </lineage>
</organism>
<gene>
    <name evidence="5" type="ORF">RIF29_14656</name>
</gene>
<dbReference type="AlphaFoldDB" id="A0AAN9FHG5"/>
<dbReference type="PANTHER" id="PTHR45623">
    <property type="entry name" value="CHROMODOMAIN-HELICASE-DNA-BINDING PROTEIN 3-RELATED-RELATED"/>
    <property type="match status" value="1"/>
</dbReference>
<keyword evidence="1" id="KW-0378">Hydrolase</keyword>
<dbReference type="EMBL" id="JAYWIO010000003">
    <property type="protein sequence ID" value="KAK7273600.1"/>
    <property type="molecule type" value="Genomic_DNA"/>
</dbReference>
<dbReference type="SUPFAM" id="SSF52540">
    <property type="entry name" value="P-loop containing nucleoside triphosphate hydrolases"/>
    <property type="match status" value="1"/>
</dbReference>
<dbReference type="GO" id="GO:0000785">
    <property type="term" value="C:chromatin"/>
    <property type="evidence" value="ECO:0007669"/>
    <property type="project" value="TreeGrafter"/>
</dbReference>
<dbReference type="Gene3D" id="3.40.50.300">
    <property type="entry name" value="P-loop containing nucleotide triphosphate hydrolases"/>
    <property type="match status" value="1"/>
</dbReference>
<evidence type="ECO:0000256" key="1">
    <source>
        <dbReference type="ARBA" id="ARBA00022801"/>
    </source>
</evidence>
<keyword evidence="6" id="KW-1185">Reference proteome</keyword>
<protein>
    <recommendedName>
        <fullName evidence="4">Helicase C-terminal domain-containing protein</fullName>
    </recommendedName>
</protein>
<dbReference type="GO" id="GO:0003682">
    <property type="term" value="F:chromatin binding"/>
    <property type="evidence" value="ECO:0007669"/>
    <property type="project" value="TreeGrafter"/>
</dbReference>
<dbReference type="GO" id="GO:0016887">
    <property type="term" value="F:ATP hydrolysis activity"/>
    <property type="evidence" value="ECO:0007669"/>
    <property type="project" value="TreeGrafter"/>
</dbReference>
<dbReference type="GO" id="GO:0140658">
    <property type="term" value="F:ATP-dependent chromatin remodeler activity"/>
    <property type="evidence" value="ECO:0007669"/>
    <property type="project" value="TreeGrafter"/>
</dbReference>
<feature type="domain" description="Helicase C-terminal" evidence="4">
    <location>
        <begin position="1"/>
        <end position="112"/>
    </location>
</feature>
<dbReference type="GO" id="GO:0042393">
    <property type="term" value="F:histone binding"/>
    <property type="evidence" value="ECO:0007669"/>
    <property type="project" value="TreeGrafter"/>
</dbReference>
<dbReference type="PANTHER" id="PTHR45623:SF49">
    <property type="entry name" value="SWI_SNF-RELATED MATRIX-ASSOCIATED ACTIN-DEPENDENT REGULATOR OF CHROMATIN SUBFAMILY A MEMBER 5"/>
    <property type="match status" value="1"/>
</dbReference>
<dbReference type="Proteomes" id="UP001372338">
    <property type="component" value="Unassembled WGS sequence"/>
</dbReference>
<dbReference type="InterPro" id="IPR049730">
    <property type="entry name" value="SNF2/RAD54-like_C"/>
</dbReference>
<keyword evidence="2" id="KW-0539">Nucleus</keyword>
<evidence type="ECO:0000313" key="5">
    <source>
        <dbReference type="EMBL" id="KAK7273600.1"/>
    </source>
</evidence>
<dbReference type="InterPro" id="IPR027417">
    <property type="entry name" value="P-loop_NTPase"/>
</dbReference>
<sequence>MGVYLQMLDEREASIETFNKPGSEKFVFLLSTQAGGLGINLATADVVILYDSDWNPKVDLQAQDRAHRIGQKKKFKFSGFAQRAYIKLTLHAVEIQQGRLIEQKMVNKDELLQMVRFGVEMVFSSKDNTITDEDIDRIITKGEEATAKLDTKIKKFTEDAINFKMDDTAELYDFDDEKDENKVDIKKIVSDNWIEPPKRERKCNYSESYFKQTLPLGGPTKPKEPRIPRMPQL</sequence>
<accession>A0AAN9FHG5</accession>
<dbReference type="CDD" id="cd18793">
    <property type="entry name" value="SF2_C_SNF"/>
    <property type="match status" value="1"/>
</dbReference>
<evidence type="ECO:0000256" key="3">
    <source>
        <dbReference type="SAM" id="MobiDB-lite"/>
    </source>
</evidence>
<dbReference type="GO" id="GO:0005634">
    <property type="term" value="C:nucleus"/>
    <property type="evidence" value="ECO:0007669"/>
    <property type="project" value="TreeGrafter"/>
</dbReference>
<name>A0AAN9FHG5_CROPI</name>
<evidence type="ECO:0000313" key="6">
    <source>
        <dbReference type="Proteomes" id="UP001372338"/>
    </source>
</evidence>
<evidence type="ECO:0000256" key="2">
    <source>
        <dbReference type="ARBA" id="ARBA00023242"/>
    </source>
</evidence>
<dbReference type="SMART" id="SM00490">
    <property type="entry name" value="HELICc"/>
    <property type="match status" value="1"/>
</dbReference>
<dbReference type="Pfam" id="PF00271">
    <property type="entry name" value="Helicase_C"/>
    <property type="match status" value="1"/>
</dbReference>
<evidence type="ECO:0000259" key="4">
    <source>
        <dbReference type="PROSITE" id="PS51194"/>
    </source>
</evidence>